<dbReference type="Pfam" id="PF04816">
    <property type="entry name" value="TrmK"/>
    <property type="match status" value="1"/>
</dbReference>
<evidence type="ECO:0000313" key="2">
    <source>
        <dbReference type="Proteomes" id="UP000660110"/>
    </source>
</evidence>
<accession>A0A917AYK9</accession>
<organism evidence="1 2">
    <name type="scientific">Halobacillus andaensis</name>
    <dbReference type="NCBI Taxonomy" id="1176239"/>
    <lineage>
        <taxon>Bacteria</taxon>
        <taxon>Bacillati</taxon>
        <taxon>Bacillota</taxon>
        <taxon>Bacilli</taxon>
        <taxon>Bacillales</taxon>
        <taxon>Bacillaceae</taxon>
        <taxon>Halobacillus</taxon>
    </lineage>
</organism>
<dbReference type="PANTHER" id="PTHR38451">
    <property type="entry name" value="TRNA (ADENINE(22)-N(1))-METHYLTRANSFERASE"/>
    <property type="match status" value="1"/>
</dbReference>
<reference evidence="1" key="2">
    <citation type="submission" date="2020-09" db="EMBL/GenBank/DDBJ databases">
        <authorList>
            <person name="Sun Q."/>
            <person name="Zhou Y."/>
        </authorList>
    </citation>
    <scope>NUCLEOTIDE SEQUENCE</scope>
    <source>
        <strain evidence="1">CGMCC 1.12153</strain>
    </source>
</reference>
<keyword evidence="2" id="KW-1185">Reference proteome</keyword>
<dbReference type="Gene3D" id="1.10.287.1890">
    <property type="match status" value="1"/>
</dbReference>
<dbReference type="PANTHER" id="PTHR38451:SF1">
    <property type="entry name" value="TRNA (ADENINE(22)-N(1))-METHYLTRANSFERASE"/>
    <property type="match status" value="1"/>
</dbReference>
<evidence type="ECO:0000313" key="1">
    <source>
        <dbReference type="EMBL" id="GGF07773.1"/>
    </source>
</evidence>
<name>A0A917AYK9_HALAA</name>
<dbReference type="Gene3D" id="3.40.50.150">
    <property type="entry name" value="Vaccinia Virus protein VP39"/>
    <property type="match status" value="1"/>
</dbReference>
<dbReference type="PIRSF" id="PIRSF018637">
    <property type="entry name" value="TrmK"/>
    <property type="match status" value="1"/>
</dbReference>
<dbReference type="InterPro" id="IPR029063">
    <property type="entry name" value="SAM-dependent_MTases_sf"/>
</dbReference>
<comment type="caution">
    <text evidence="1">The sequence shown here is derived from an EMBL/GenBank/DDBJ whole genome shotgun (WGS) entry which is preliminary data.</text>
</comment>
<dbReference type="InterPro" id="IPR006901">
    <property type="entry name" value="TrmK"/>
</dbReference>
<sequence>MNADQLSKRLETVADFLQKPIRFADIGSDHAYLPCFVCQNDPEAFAIAGELNKGPYLSALEEVKKRQLNHQIEVIQGNGLEVIDNRINQIVIAGMGGPLITEILDEGKDKLTHVSKIITQPNIDARSIRKWLIDHEYNLVNEVILEEGGHVYEILVAEKGEPKKNYEEKLLERQLWLGPHLLKEKNSAFYKKWEEEKEKKHQIVEQMKRASEPDFEKIKQFKKEISWLEEVL</sequence>
<dbReference type="AlphaFoldDB" id="A0A917AYK9"/>
<proteinExistence type="predicted"/>
<dbReference type="SUPFAM" id="SSF53335">
    <property type="entry name" value="S-adenosyl-L-methionine-dependent methyltransferases"/>
    <property type="match status" value="1"/>
</dbReference>
<dbReference type="EMBL" id="BMEL01000001">
    <property type="protein sequence ID" value="GGF07773.1"/>
    <property type="molecule type" value="Genomic_DNA"/>
</dbReference>
<reference evidence="1" key="1">
    <citation type="journal article" date="2014" name="Int. J. Syst. Evol. Microbiol.">
        <title>Complete genome sequence of Corynebacterium casei LMG S-19264T (=DSM 44701T), isolated from a smear-ripened cheese.</title>
        <authorList>
            <consortium name="US DOE Joint Genome Institute (JGI-PGF)"/>
            <person name="Walter F."/>
            <person name="Albersmeier A."/>
            <person name="Kalinowski J."/>
            <person name="Ruckert C."/>
        </authorList>
    </citation>
    <scope>NUCLEOTIDE SEQUENCE</scope>
    <source>
        <strain evidence="1">CGMCC 1.12153</strain>
    </source>
</reference>
<protein>
    <submittedName>
        <fullName evidence="1">tRNA (Adenine(22)-N(1))-methyltransferase</fullName>
    </submittedName>
</protein>
<gene>
    <name evidence="1" type="primary">trmK</name>
    <name evidence="1" type="ORF">GCM10010954_02780</name>
</gene>
<dbReference type="Proteomes" id="UP000660110">
    <property type="component" value="Unassembled WGS sequence"/>
</dbReference>
<dbReference type="GO" id="GO:0160105">
    <property type="term" value="F:tRNA (adenine(22)-N1)-methyltransferase activity"/>
    <property type="evidence" value="ECO:0007669"/>
    <property type="project" value="InterPro"/>
</dbReference>
<dbReference type="RefSeq" id="WP_188375674.1">
    <property type="nucleotide sequence ID" value="NZ_BMEL01000001.1"/>
</dbReference>